<keyword evidence="4" id="KW-0597">Phosphoprotein</keyword>
<feature type="transmembrane region" description="Helical" evidence="10">
    <location>
        <begin position="89"/>
        <end position="114"/>
    </location>
</feature>
<comment type="caution">
    <text evidence="11">The sequence shown here is derived from an EMBL/GenBank/DDBJ whole genome shotgun (WGS) entry which is preliminary data.</text>
</comment>
<dbReference type="Pfam" id="PF02133">
    <property type="entry name" value="Transp_cyt_pur"/>
    <property type="match status" value="1"/>
</dbReference>
<evidence type="ECO:0008006" key="13">
    <source>
        <dbReference type="Google" id="ProtNLM"/>
    </source>
</evidence>
<evidence type="ECO:0000256" key="4">
    <source>
        <dbReference type="ARBA" id="ARBA00022553"/>
    </source>
</evidence>
<feature type="transmembrane region" description="Helical" evidence="10">
    <location>
        <begin position="227"/>
        <end position="246"/>
    </location>
</feature>
<dbReference type="PIRSF" id="PIRSF002744">
    <property type="entry name" value="Pur-cyt_permease"/>
    <property type="match status" value="1"/>
</dbReference>
<dbReference type="InterPro" id="IPR001248">
    <property type="entry name" value="Pur-cyt_permease"/>
</dbReference>
<organism evidence="11 12">
    <name type="scientific">Imshaugia aleurites</name>
    <dbReference type="NCBI Taxonomy" id="172621"/>
    <lineage>
        <taxon>Eukaryota</taxon>
        <taxon>Fungi</taxon>
        <taxon>Dikarya</taxon>
        <taxon>Ascomycota</taxon>
        <taxon>Pezizomycotina</taxon>
        <taxon>Lecanoromycetes</taxon>
        <taxon>OSLEUM clade</taxon>
        <taxon>Lecanoromycetidae</taxon>
        <taxon>Lecanorales</taxon>
        <taxon>Lecanorineae</taxon>
        <taxon>Parmeliaceae</taxon>
        <taxon>Imshaugia</taxon>
    </lineage>
</organism>
<keyword evidence="7 8" id="KW-0472">Membrane</keyword>
<dbReference type="Proteomes" id="UP000664534">
    <property type="component" value="Unassembled WGS sequence"/>
</dbReference>
<feature type="transmembrane region" description="Helical" evidence="10">
    <location>
        <begin position="163"/>
        <end position="186"/>
    </location>
</feature>
<feature type="transmembrane region" description="Helical" evidence="10">
    <location>
        <begin position="350"/>
        <end position="370"/>
    </location>
</feature>
<gene>
    <name evidence="11" type="ORF">IMSHALPRED_001168</name>
</gene>
<dbReference type="GO" id="GO:0022857">
    <property type="term" value="F:transmembrane transporter activity"/>
    <property type="evidence" value="ECO:0007669"/>
    <property type="project" value="InterPro"/>
</dbReference>
<feature type="transmembrane region" description="Helical" evidence="10">
    <location>
        <begin position="295"/>
        <end position="320"/>
    </location>
</feature>
<dbReference type="PANTHER" id="PTHR31806">
    <property type="entry name" value="PURINE-CYTOSINE PERMEASE FCY2-RELATED"/>
    <property type="match status" value="1"/>
</dbReference>
<proteinExistence type="inferred from homology"/>
<accession>A0A8H3PEQ3</accession>
<evidence type="ECO:0000256" key="5">
    <source>
        <dbReference type="ARBA" id="ARBA00022692"/>
    </source>
</evidence>
<feature type="region of interest" description="Disordered" evidence="9">
    <location>
        <begin position="1"/>
        <end position="40"/>
    </location>
</feature>
<reference evidence="11" key="1">
    <citation type="submission" date="2021-03" db="EMBL/GenBank/DDBJ databases">
        <authorList>
            <person name="Tagirdzhanova G."/>
        </authorList>
    </citation>
    <scope>NUCLEOTIDE SEQUENCE</scope>
</reference>
<comment type="similarity">
    <text evidence="2 8">Belongs to the purine-cytosine permease (2.A.39) family.</text>
</comment>
<evidence type="ECO:0000256" key="6">
    <source>
        <dbReference type="ARBA" id="ARBA00022989"/>
    </source>
</evidence>
<evidence type="ECO:0000256" key="10">
    <source>
        <dbReference type="SAM" id="Phobius"/>
    </source>
</evidence>
<keyword evidence="6 10" id="KW-1133">Transmembrane helix</keyword>
<evidence type="ECO:0000256" key="2">
    <source>
        <dbReference type="ARBA" id="ARBA00008974"/>
    </source>
</evidence>
<dbReference type="OrthoDB" id="5428495at2759"/>
<keyword evidence="3 8" id="KW-0813">Transport</keyword>
<dbReference type="Gene3D" id="1.10.4160.10">
    <property type="entry name" value="Hydantoin permease"/>
    <property type="match status" value="1"/>
</dbReference>
<dbReference type="GO" id="GO:0005886">
    <property type="term" value="C:plasma membrane"/>
    <property type="evidence" value="ECO:0007669"/>
    <property type="project" value="TreeGrafter"/>
</dbReference>
<feature type="transmembrane region" description="Helical" evidence="10">
    <location>
        <begin position="460"/>
        <end position="484"/>
    </location>
</feature>
<evidence type="ECO:0000256" key="9">
    <source>
        <dbReference type="SAM" id="MobiDB-lite"/>
    </source>
</evidence>
<feature type="transmembrane region" description="Helical" evidence="10">
    <location>
        <begin position="266"/>
        <end position="288"/>
    </location>
</feature>
<evidence type="ECO:0000313" key="12">
    <source>
        <dbReference type="Proteomes" id="UP000664534"/>
    </source>
</evidence>
<feature type="transmembrane region" description="Helical" evidence="10">
    <location>
        <begin position="415"/>
        <end position="435"/>
    </location>
</feature>
<evidence type="ECO:0000256" key="1">
    <source>
        <dbReference type="ARBA" id="ARBA00004141"/>
    </source>
</evidence>
<evidence type="ECO:0000256" key="8">
    <source>
        <dbReference type="PIRNR" id="PIRNR002744"/>
    </source>
</evidence>
<evidence type="ECO:0000256" key="3">
    <source>
        <dbReference type="ARBA" id="ARBA00022448"/>
    </source>
</evidence>
<evidence type="ECO:0000313" key="11">
    <source>
        <dbReference type="EMBL" id="CAF9939003.1"/>
    </source>
</evidence>
<feature type="transmembrane region" description="Helical" evidence="10">
    <location>
        <begin position="120"/>
        <end position="143"/>
    </location>
</feature>
<comment type="subcellular location">
    <subcellularLocation>
        <location evidence="1">Membrane</location>
        <topology evidence="1">Multi-pass membrane protein</topology>
    </subcellularLocation>
</comment>
<feature type="transmembrane region" description="Helical" evidence="10">
    <location>
        <begin position="391"/>
        <end position="409"/>
    </location>
</feature>
<dbReference type="GO" id="GO:0015851">
    <property type="term" value="P:nucleobase transport"/>
    <property type="evidence" value="ECO:0007669"/>
    <property type="project" value="UniProtKB-ARBA"/>
</dbReference>
<dbReference type="EMBL" id="CAJPDT010000114">
    <property type="protein sequence ID" value="CAF9939003.1"/>
    <property type="molecule type" value="Genomic_DNA"/>
</dbReference>
<feature type="transmembrane region" description="Helical" evidence="10">
    <location>
        <begin position="499"/>
        <end position="518"/>
    </location>
</feature>
<feature type="transmembrane region" description="Helical" evidence="10">
    <location>
        <begin position="198"/>
        <end position="220"/>
    </location>
</feature>
<dbReference type="PANTHER" id="PTHR31806:SF8">
    <property type="entry name" value="TRANSPORTER, PUTATIVE (AFU_ORTHOLOGUE AFUA_2G03000)-RELATED"/>
    <property type="match status" value="1"/>
</dbReference>
<dbReference type="InterPro" id="IPR026030">
    <property type="entry name" value="Pur-cyt_permease_Fcy2/21/22"/>
</dbReference>
<dbReference type="AlphaFoldDB" id="A0A8H3PEQ3"/>
<dbReference type="GO" id="GO:0000329">
    <property type="term" value="C:fungal-type vacuole membrane"/>
    <property type="evidence" value="ECO:0007669"/>
    <property type="project" value="TreeGrafter"/>
</dbReference>
<sequence>MVPPSPVSGDVEKGTQQDGTAADTSGDGSKPPAQAHSSRESIQPLGGLGLYMSQFERRLIKYNLEARGIQRVEPHETHAQTWKDYLQAFFMWLSVNLAAVNITLGMLAPTVYYLSFKDAALCATFGSLLGSLVVAYVATWGAVSGNRTMIFTRYTFGWWPSKLIVLLNLIVLLGYSLIDLVVAGQILSAVSSNGHLSVVVGIIIVAVICWVITTFGISIYHTYMRYAWLPQLIAISILYGVSASQFDLATPTAGDPRTRVGNRLSFFSLCFSAAITYAGGAADFFVYYPPSTPRLPLFAASLLGLVSSFSFALIAGIGLASGVTTNAAYSAAYSSGQGNLLVEGFSSLHGFGKFLGVVVALGVIANTIYPTYSSGIDFQILGRTAQKVPRFVWNTFGVIIYTVCALAGRDHLSEIFTNFLALMGYWLAIWIAIILEEQIIFRRRTGYDWTIWNQQNKLPVGIAALIAFLVGWAGAILCMAQVWYIGPIAKQVGEYGADMGNYVGFAWAALVYPPLRWLELRKLGR</sequence>
<dbReference type="FunFam" id="1.10.4160.10:FF:000002">
    <property type="entry name" value="Purine-cytosine permease fcyB"/>
    <property type="match status" value="1"/>
</dbReference>
<keyword evidence="5 10" id="KW-0812">Transmembrane</keyword>
<name>A0A8H3PEQ3_9LECA</name>
<feature type="compositionally biased region" description="Polar residues" evidence="9">
    <location>
        <begin position="16"/>
        <end position="27"/>
    </location>
</feature>
<keyword evidence="12" id="KW-1185">Reference proteome</keyword>
<evidence type="ECO:0000256" key="7">
    <source>
        <dbReference type="ARBA" id="ARBA00023136"/>
    </source>
</evidence>
<protein>
    <recommendedName>
        <fullName evidence="13">Purine-cytosine permease</fullName>
    </recommendedName>
</protein>